<dbReference type="InterPro" id="IPR005530">
    <property type="entry name" value="SPW"/>
</dbReference>
<accession>A0ABW3UMM7</accession>
<dbReference type="Pfam" id="PF03779">
    <property type="entry name" value="SPW"/>
    <property type="match status" value="1"/>
</dbReference>
<sequence>MKVRSVLILLFGLWLIVSPWVFGYTESGAAFWFSMGVGLIQIAASLWSISQATGDSLPNLITAVTGFFMAIAPFLQRINDHKQLWLGAALGVFTILCSFVNLGTRGRE</sequence>
<proteinExistence type="predicted"/>
<reference evidence="4" key="1">
    <citation type="journal article" date="2019" name="Int. J. Syst. Evol. Microbiol.">
        <title>The Global Catalogue of Microorganisms (GCM) 10K type strain sequencing project: providing services to taxonomists for standard genome sequencing and annotation.</title>
        <authorList>
            <consortium name="The Broad Institute Genomics Platform"/>
            <consortium name="The Broad Institute Genome Sequencing Center for Infectious Disease"/>
            <person name="Wu L."/>
            <person name="Ma J."/>
        </authorList>
    </citation>
    <scope>NUCLEOTIDE SEQUENCE [LARGE SCALE GENOMIC DNA]</scope>
    <source>
        <strain evidence="4">CCUG 53270</strain>
    </source>
</reference>
<gene>
    <name evidence="3" type="ORF">ACFQ4B_15805</name>
</gene>
<dbReference type="RefSeq" id="WP_079912491.1">
    <property type="nucleotide sequence ID" value="NZ_BAABJG010000003.1"/>
</dbReference>
<name>A0ABW3UMM7_9BACL</name>
<dbReference type="Proteomes" id="UP001597180">
    <property type="component" value="Unassembled WGS sequence"/>
</dbReference>
<evidence type="ECO:0000256" key="1">
    <source>
        <dbReference type="SAM" id="Phobius"/>
    </source>
</evidence>
<feature type="domain" description="SPW repeat-containing integral membrane" evidence="2">
    <location>
        <begin position="4"/>
        <end position="98"/>
    </location>
</feature>
<keyword evidence="1" id="KW-1133">Transmembrane helix</keyword>
<feature type="transmembrane region" description="Helical" evidence="1">
    <location>
        <begin position="84"/>
        <end position="102"/>
    </location>
</feature>
<dbReference type="EMBL" id="JBHTLU010000019">
    <property type="protein sequence ID" value="MFD1221582.1"/>
    <property type="molecule type" value="Genomic_DNA"/>
</dbReference>
<protein>
    <submittedName>
        <fullName evidence="3">SPW repeat protein</fullName>
    </submittedName>
</protein>
<organism evidence="3 4">
    <name type="scientific">Paenibacillus vulneris</name>
    <dbReference type="NCBI Taxonomy" id="1133364"/>
    <lineage>
        <taxon>Bacteria</taxon>
        <taxon>Bacillati</taxon>
        <taxon>Bacillota</taxon>
        <taxon>Bacilli</taxon>
        <taxon>Bacillales</taxon>
        <taxon>Paenibacillaceae</taxon>
        <taxon>Paenibacillus</taxon>
    </lineage>
</organism>
<feature type="transmembrane region" description="Helical" evidence="1">
    <location>
        <begin position="29"/>
        <end position="48"/>
    </location>
</feature>
<evidence type="ECO:0000313" key="4">
    <source>
        <dbReference type="Proteomes" id="UP001597180"/>
    </source>
</evidence>
<evidence type="ECO:0000313" key="3">
    <source>
        <dbReference type="EMBL" id="MFD1221582.1"/>
    </source>
</evidence>
<feature type="transmembrane region" description="Helical" evidence="1">
    <location>
        <begin position="60"/>
        <end position="78"/>
    </location>
</feature>
<evidence type="ECO:0000259" key="2">
    <source>
        <dbReference type="Pfam" id="PF03779"/>
    </source>
</evidence>
<keyword evidence="4" id="KW-1185">Reference proteome</keyword>
<keyword evidence="1" id="KW-0812">Transmembrane</keyword>
<keyword evidence="1" id="KW-0472">Membrane</keyword>
<comment type="caution">
    <text evidence="3">The sequence shown here is derived from an EMBL/GenBank/DDBJ whole genome shotgun (WGS) entry which is preliminary data.</text>
</comment>